<evidence type="ECO:0000313" key="4">
    <source>
        <dbReference type="Proteomes" id="UP000231246"/>
    </source>
</evidence>
<dbReference type="GO" id="GO:0019305">
    <property type="term" value="P:dTDP-rhamnose biosynthetic process"/>
    <property type="evidence" value="ECO:0007669"/>
    <property type="project" value="UniProtKB-UniPathway"/>
</dbReference>
<evidence type="ECO:0000259" key="2">
    <source>
        <dbReference type="Pfam" id="PF01370"/>
    </source>
</evidence>
<dbReference type="AlphaFoldDB" id="A0A2H0BYF4"/>
<evidence type="ECO:0000313" key="3">
    <source>
        <dbReference type="EMBL" id="PIP62060.1"/>
    </source>
</evidence>
<accession>A0A2H0BYF4</accession>
<dbReference type="PANTHER" id="PTHR10491:SF4">
    <property type="entry name" value="METHIONINE ADENOSYLTRANSFERASE 2 SUBUNIT BETA"/>
    <property type="match status" value="1"/>
</dbReference>
<dbReference type="GO" id="GO:0005829">
    <property type="term" value="C:cytosol"/>
    <property type="evidence" value="ECO:0007669"/>
    <property type="project" value="TreeGrafter"/>
</dbReference>
<dbReference type="SUPFAM" id="SSF51735">
    <property type="entry name" value="NAD(P)-binding Rossmann-fold domains"/>
    <property type="match status" value="1"/>
</dbReference>
<dbReference type="InterPro" id="IPR005913">
    <property type="entry name" value="dTDP_dehydrorham_reduct"/>
</dbReference>
<dbReference type="GO" id="GO:0008831">
    <property type="term" value="F:dTDP-4-dehydrorhamnose reductase activity"/>
    <property type="evidence" value="ECO:0007669"/>
    <property type="project" value="UniProtKB-EC"/>
</dbReference>
<dbReference type="InterPro" id="IPR001509">
    <property type="entry name" value="Epimerase_deHydtase"/>
</dbReference>
<feature type="domain" description="NAD-dependent epimerase/dehydratase" evidence="2">
    <location>
        <begin position="3"/>
        <end position="134"/>
    </location>
</feature>
<dbReference type="UniPathway" id="UPA00124"/>
<comment type="caution">
    <text evidence="3">The sequence shown here is derived from an EMBL/GenBank/DDBJ whole genome shotgun (WGS) entry which is preliminary data.</text>
</comment>
<keyword evidence="1" id="KW-0560">Oxidoreductase</keyword>
<reference evidence="3 4" key="1">
    <citation type="submission" date="2017-09" db="EMBL/GenBank/DDBJ databases">
        <title>Depth-based differentiation of microbial function through sediment-hosted aquifers and enrichment of novel symbionts in the deep terrestrial subsurface.</title>
        <authorList>
            <person name="Probst A.J."/>
            <person name="Ladd B."/>
            <person name="Jarett J.K."/>
            <person name="Geller-Mcgrath D.E."/>
            <person name="Sieber C.M."/>
            <person name="Emerson J.B."/>
            <person name="Anantharaman K."/>
            <person name="Thomas B.C."/>
            <person name="Malmstrom R."/>
            <person name="Stieglmeier M."/>
            <person name="Klingl A."/>
            <person name="Woyke T."/>
            <person name="Ryan C.M."/>
            <person name="Banfield J.F."/>
        </authorList>
    </citation>
    <scope>NUCLEOTIDE SEQUENCE [LARGE SCALE GENOMIC DNA]</scope>
    <source>
        <strain evidence="3">CG22_combo_CG10-13_8_21_14_all_38_20</strain>
    </source>
</reference>
<evidence type="ECO:0000256" key="1">
    <source>
        <dbReference type="RuleBase" id="RU364082"/>
    </source>
</evidence>
<gene>
    <name evidence="3" type="ORF">COW99_00755</name>
</gene>
<protein>
    <recommendedName>
        <fullName evidence="1">dTDP-4-dehydrorhamnose reductase</fullName>
        <ecNumber evidence="1">1.1.1.133</ecNumber>
    </recommendedName>
</protein>
<comment type="pathway">
    <text evidence="1">Carbohydrate biosynthesis; dTDP-L-rhamnose biosynthesis.</text>
</comment>
<proteinExistence type="inferred from homology"/>
<dbReference type="Pfam" id="PF01370">
    <property type="entry name" value="Epimerase"/>
    <property type="match status" value="1"/>
</dbReference>
<organism evidence="3 4">
    <name type="scientific">Candidatus Roizmanbacteria bacterium CG22_combo_CG10-13_8_21_14_all_38_20</name>
    <dbReference type="NCBI Taxonomy" id="1974862"/>
    <lineage>
        <taxon>Bacteria</taxon>
        <taxon>Candidatus Roizmaniibacteriota</taxon>
    </lineage>
</organism>
<dbReference type="Proteomes" id="UP000231246">
    <property type="component" value="Unassembled WGS sequence"/>
</dbReference>
<sequence>MKILIIGASSYVGARIYFDLKDKYDVVGTYNSNPLSSSFIKLDITSKGDTDRILKELRPEIVIHVANYPSPRSAVGNEDNFIKLNDMGTVNVVNSANEIGAKVVFISSQAANNANNIYGKLKAKSEELVKKTKAGYLIIRPSLMIGFSPNTTNPRPFNRILKCLDATTIGEFDTTWKLQPTYVGHLSQIIDKAIGNSIWNRSIPVFIDELVTQYQIAQDLLGEFGIKVAKVDQHINIPPSKDDTSLFKSFNLPPYTYAEMINLIVREIKERGKFKLDI</sequence>
<dbReference type="InterPro" id="IPR036291">
    <property type="entry name" value="NAD(P)-bd_dom_sf"/>
</dbReference>
<comment type="similarity">
    <text evidence="1">Belongs to the dTDP-4-dehydrorhamnose reductase family.</text>
</comment>
<keyword evidence="1" id="KW-0521">NADP</keyword>
<dbReference type="EMBL" id="PCTA01000004">
    <property type="protein sequence ID" value="PIP62060.1"/>
    <property type="molecule type" value="Genomic_DNA"/>
</dbReference>
<comment type="function">
    <text evidence="1">Catalyzes the reduction of dTDP-6-deoxy-L-lyxo-4-hexulose to yield dTDP-L-rhamnose.</text>
</comment>
<dbReference type="Gene3D" id="3.40.50.720">
    <property type="entry name" value="NAD(P)-binding Rossmann-like Domain"/>
    <property type="match status" value="1"/>
</dbReference>
<dbReference type="EC" id="1.1.1.133" evidence="1"/>
<name>A0A2H0BYF4_9BACT</name>
<dbReference type="PANTHER" id="PTHR10491">
    <property type="entry name" value="DTDP-4-DEHYDRORHAMNOSE REDUCTASE"/>
    <property type="match status" value="1"/>
</dbReference>